<dbReference type="InterPro" id="IPR033248">
    <property type="entry name" value="Transketolase_C"/>
</dbReference>
<evidence type="ECO:0000259" key="1">
    <source>
        <dbReference type="SMART" id="SM00861"/>
    </source>
</evidence>
<dbReference type="STRING" id="643562.Daes_0077"/>
<dbReference type="KEGG" id="das:Daes_0077"/>
<accession>E6VUG1</accession>
<dbReference type="InterPro" id="IPR009014">
    <property type="entry name" value="Transketo_C/PFOR_II"/>
</dbReference>
<dbReference type="InterPro" id="IPR005475">
    <property type="entry name" value="Transketolase-like_Pyr-bd"/>
</dbReference>
<dbReference type="InterPro" id="IPR051157">
    <property type="entry name" value="PDH/Transketolase"/>
</dbReference>
<reference evidence="3" key="1">
    <citation type="submission" date="2010-12" db="EMBL/GenBank/DDBJ databases">
        <title>Complete sequence of Desulfovibrio aespoeensis Aspo-2.</title>
        <authorList>
            <consortium name="US DOE Joint Genome Institute"/>
            <person name="Lucas S."/>
            <person name="Copeland A."/>
            <person name="Lapidus A."/>
            <person name="Cheng J.-F."/>
            <person name="Goodwin L."/>
            <person name="Pitluck S."/>
            <person name="Chertkov O."/>
            <person name="Misra M."/>
            <person name="Detter J.C."/>
            <person name="Han C."/>
            <person name="Tapia R."/>
            <person name="Land M."/>
            <person name="Hauser L."/>
            <person name="Kyrpides N."/>
            <person name="Ivanova N."/>
            <person name="Ovchinnikova G."/>
            <person name="Pedersen K."/>
            <person name="Jagevall S."/>
            <person name="Hazen T."/>
            <person name="Woyke T."/>
        </authorList>
    </citation>
    <scope>NUCLEOTIDE SEQUENCE [LARGE SCALE GENOMIC DNA]</scope>
    <source>
        <strain evidence="3">ATCC 700646 / DSM 10631 / Aspo-2</strain>
    </source>
</reference>
<organism evidence="2 3">
    <name type="scientific">Pseudodesulfovibrio aespoeensis (strain ATCC 700646 / DSM 10631 / Aspo-2)</name>
    <name type="common">Desulfovibrio aespoeensis</name>
    <dbReference type="NCBI Taxonomy" id="643562"/>
    <lineage>
        <taxon>Bacteria</taxon>
        <taxon>Pseudomonadati</taxon>
        <taxon>Thermodesulfobacteriota</taxon>
        <taxon>Desulfovibrionia</taxon>
        <taxon>Desulfovibrionales</taxon>
        <taxon>Desulfovibrionaceae</taxon>
    </lineage>
</organism>
<dbReference type="eggNOG" id="COG3958">
    <property type="taxonomic scope" value="Bacteria"/>
</dbReference>
<dbReference type="Gene3D" id="3.40.50.970">
    <property type="match status" value="1"/>
</dbReference>
<dbReference type="PANTHER" id="PTHR43825">
    <property type="entry name" value="PYRUVATE DEHYDROGENASE E1 COMPONENT"/>
    <property type="match status" value="1"/>
</dbReference>
<gene>
    <name evidence="2" type="ordered locus">Daes_0077</name>
</gene>
<dbReference type="Pfam" id="PF02779">
    <property type="entry name" value="Transket_pyr"/>
    <property type="match status" value="1"/>
</dbReference>
<dbReference type="CDD" id="cd07033">
    <property type="entry name" value="TPP_PYR_DXS_TK_like"/>
    <property type="match status" value="1"/>
</dbReference>
<dbReference type="PANTHER" id="PTHR43825:SF1">
    <property type="entry name" value="TRANSKETOLASE-LIKE PYRIMIDINE-BINDING DOMAIN-CONTAINING PROTEIN"/>
    <property type="match status" value="1"/>
</dbReference>
<dbReference type="EMBL" id="CP002431">
    <property type="protein sequence ID" value="ADU61106.1"/>
    <property type="molecule type" value="Genomic_DNA"/>
</dbReference>
<dbReference type="HOGENOM" id="CLU_009227_1_1_7"/>
<dbReference type="Gene3D" id="3.40.50.920">
    <property type="match status" value="1"/>
</dbReference>
<proteinExistence type="predicted"/>
<dbReference type="OrthoDB" id="9803371at2"/>
<dbReference type="RefSeq" id="WP_013513043.1">
    <property type="nucleotide sequence ID" value="NC_014844.1"/>
</dbReference>
<dbReference type="InterPro" id="IPR029061">
    <property type="entry name" value="THDP-binding"/>
</dbReference>
<protein>
    <submittedName>
        <fullName evidence="2">Transketolase central region</fullName>
    </submittedName>
</protein>
<dbReference type="Proteomes" id="UP000002191">
    <property type="component" value="Chromosome"/>
</dbReference>
<reference evidence="2 3" key="2">
    <citation type="journal article" date="2014" name="Genome Announc.">
        <title>Complete Genome Sequence of the Subsurface, Mesophilic Sulfate-Reducing Bacterium Desulfovibrio aespoeensis Aspo-2.</title>
        <authorList>
            <person name="Pedersen K."/>
            <person name="Bengtsson A."/>
            <person name="Edlund J."/>
            <person name="Rabe L."/>
            <person name="Hazen T."/>
            <person name="Chakraborty R."/>
            <person name="Goodwin L."/>
            <person name="Shapiro N."/>
        </authorList>
    </citation>
    <scope>NUCLEOTIDE SEQUENCE [LARGE SCALE GENOMIC DNA]</scope>
    <source>
        <strain evidence="3">ATCC 700646 / DSM 10631 / Aspo-2</strain>
    </source>
</reference>
<evidence type="ECO:0000313" key="2">
    <source>
        <dbReference type="EMBL" id="ADU61106.1"/>
    </source>
</evidence>
<dbReference type="SUPFAM" id="SSF52518">
    <property type="entry name" value="Thiamin diphosphate-binding fold (THDP-binding)"/>
    <property type="match status" value="1"/>
</dbReference>
<evidence type="ECO:0000313" key="3">
    <source>
        <dbReference type="Proteomes" id="UP000002191"/>
    </source>
</evidence>
<dbReference type="AlphaFoldDB" id="E6VUG1"/>
<dbReference type="Pfam" id="PF02780">
    <property type="entry name" value="Transketolase_C"/>
    <property type="match status" value="1"/>
</dbReference>
<feature type="domain" description="Transketolase-like pyrimidine-binding" evidence="1">
    <location>
        <begin position="2"/>
        <end position="171"/>
    </location>
</feature>
<dbReference type="SUPFAM" id="SSF52922">
    <property type="entry name" value="TK C-terminal domain-like"/>
    <property type="match status" value="1"/>
</dbReference>
<sequence>MNTMRDVLISALCDRMRVDDSIFFLSADLGAPALDRLRREFPARFINVGIAEQSCINTAAGLALEGFNVFAYGIAPFISMRCFEQCRVNLSLTNVVRRVNLTILGLGAGLSYDISGPSHHCLEDISIFRTLPGIAVYSPSSLDHARSLVDQVLGHGGPGYVRLEGKPAIESHGVSPDFAAGFSVVRPGSDATIVATGFMVNNALDAARELESVRSVQVIDAHRLDRLDQETFGASVAGHAFVLTLEEAFIGCGGLDALVAYTLELAGQDMRLRRMGMPRSYNYSNGDRAYLHAVNGIDAQSVARAALGFFGE</sequence>
<name>E6VUG1_PSEA9</name>
<keyword evidence="3" id="KW-1185">Reference proteome</keyword>
<dbReference type="SMART" id="SM00861">
    <property type="entry name" value="Transket_pyr"/>
    <property type="match status" value="1"/>
</dbReference>